<dbReference type="GO" id="GO:0004467">
    <property type="term" value="F:long-chain fatty acid-CoA ligase activity"/>
    <property type="evidence" value="ECO:0007669"/>
    <property type="project" value="TreeGrafter"/>
</dbReference>
<dbReference type="Proteomes" id="UP000030697">
    <property type="component" value="Unassembled WGS sequence"/>
</dbReference>
<dbReference type="PANTHER" id="PTHR43272:SF3">
    <property type="entry name" value="LONG CHAIN ACYL-COA SYNTHETASE 4"/>
    <property type="match status" value="1"/>
</dbReference>
<dbReference type="InterPro" id="IPR000873">
    <property type="entry name" value="AMP-dep_synth/lig_dom"/>
</dbReference>
<sequence>MLSNKNFFNTVIPLCDNSILVKYSPKSHLSYLPISHVYERILVYLSFMKGIRIDIWSKDINYFSEDIYNTKGNIIAGVPKIFSRMYTSIMNEIDNLPFLKRCMVKGVLSLGKSPSYDITSSNFLDKIVGVSCRIKEKINPNLEVIINGGGKLSAQIARELSVLLNVNTYQVYGLTETNGAIFVQNHNDFDTDSVGGPISPTTKYKVKTWETYKATDTLPKGELLVKSDSVFCGYFLEKELTKNAFTHDGYFKTGDIGLIKLSHGEYIETDKLNNLYSQISFINYCVAYGDDSMDGPLAIISMDKSLFFKSLKNNNMLESTGINEENYLNALTDDTMNETVFLDYVKGKMMDVYKETNMNRYNVINHIYLTSKVWDTYNYLTPTLKVKRFRVFKDYSFFIDEVKKIYENKLKKSTICNKAILINRNKNVEMKKGLNDKNETSEKKVEENIKNRKCQNEVKEYSKKDTRLNVHNVKELERNK</sequence>
<evidence type="ECO:0000313" key="3">
    <source>
        <dbReference type="Proteomes" id="UP000030697"/>
    </source>
</evidence>
<dbReference type="GO" id="GO:0005783">
    <property type="term" value="C:endoplasmic reticulum"/>
    <property type="evidence" value="ECO:0007669"/>
    <property type="project" value="TreeGrafter"/>
</dbReference>
<dbReference type="GO" id="GO:0016020">
    <property type="term" value="C:membrane"/>
    <property type="evidence" value="ECO:0007669"/>
    <property type="project" value="TreeGrafter"/>
</dbReference>
<reference evidence="2 3" key="1">
    <citation type="submission" date="2013-02" db="EMBL/GenBank/DDBJ databases">
        <title>The Genome Sequence of Plasmodium falciparum UGT5.1.</title>
        <authorList>
            <consortium name="The Broad Institute Genome Sequencing Platform"/>
            <consortium name="The Broad Institute Genome Sequencing Center for Infectious Disease"/>
            <person name="Neafsey D."/>
            <person name="Cheeseman I."/>
            <person name="Volkman S."/>
            <person name="Adams J."/>
            <person name="Walker B."/>
            <person name="Young S.K."/>
            <person name="Zeng Q."/>
            <person name="Gargeya S."/>
            <person name="Fitzgerald M."/>
            <person name="Haas B."/>
            <person name="Abouelleil A."/>
            <person name="Alvarado L."/>
            <person name="Arachchi H.M."/>
            <person name="Berlin A.M."/>
            <person name="Chapman S.B."/>
            <person name="Dewar J."/>
            <person name="Goldberg J."/>
            <person name="Griggs A."/>
            <person name="Gujja S."/>
            <person name="Hansen M."/>
            <person name="Howarth C."/>
            <person name="Imamovic A."/>
            <person name="Larimer J."/>
            <person name="McCowan C."/>
            <person name="Murphy C."/>
            <person name="Neiman D."/>
            <person name="Pearson M."/>
            <person name="Priest M."/>
            <person name="Roberts A."/>
            <person name="Saif S."/>
            <person name="Shea T."/>
            <person name="Sisk P."/>
            <person name="Sykes S."/>
            <person name="Wortman J."/>
            <person name="Nusbaum C."/>
            <person name="Birren B."/>
        </authorList>
    </citation>
    <scope>NUCLEOTIDE SEQUENCE [LARGE SCALE GENOMIC DNA]</scope>
    <source>
        <strain evidence="2 3">UGT5.1</strain>
    </source>
</reference>
<dbReference type="OrthoDB" id="10253869at2759"/>
<gene>
    <name evidence="2" type="ORF">C923_04290</name>
</gene>
<accession>W7JJK7</accession>
<dbReference type="EMBL" id="KE124669">
    <property type="protein sequence ID" value="EWC75019.1"/>
    <property type="molecule type" value="Genomic_DNA"/>
</dbReference>
<dbReference type="InterPro" id="IPR042099">
    <property type="entry name" value="ANL_N_sf"/>
</dbReference>
<organism evidence="2 3">
    <name type="scientific">Plasmodium falciparum UGT5.1</name>
    <dbReference type="NCBI Taxonomy" id="1237627"/>
    <lineage>
        <taxon>Eukaryota</taxon>
        <taxon>Sar</taxon>
        <taxon>Alveolata</taxon>
        <taxon>Apicomplexa</taxon>
        <taxon>Aconoidasida</taxon>
        <taxon>Haemosporida</taxon>
        <taxon>Plasmodiidae</taxon>
        <taxon>Plasmodium</taxon>
        <taxon>Plasmodium (Laverania)</taxon>
    </lineage>
</organism>
<dbReference type="SUPFAM" id="SSF56801">
    <property type="entry name" value="Acetyl-CoA synthetase-like"/>
    <property type="match status" value="1"/>
</dbReference>
<dbReference type="PANTHER" id="PTHR43272">
    <property type="entry name" value="LONG-CHAIN-FATTY-ACID--COA LIGASE"/>
    <property type="match status" value="1"/>
</dbReference>
<dbReference type="AlphaFoldDB" id="W7JJK7"/>
<name>W7JJK7_PLAFA</name>
<evidence type="ECO:0000313" key="2">
    <source>
        <dbReference type="EMBL" id="EWC75019.1"/>
    </source>
</evidence>
<feature type="domain" description="AMP-dependent synthetase/ligase" evidence="1">
    <location>
        <begin position="1"/>
        <end position="235"/>
    </location>
</feature>
<dbReference type="Pfam" id="PF00501">
    <property type="entry name" value="AMP-binding"/>
    <property type="match status" value="1"/>
</dbReference>
<evidence type="ECO:0000259" key="1">
    <source>
        <dbReference type="Pfam" id="PF00501"/>
    </source>
</evidence>
<protein>
    <recommendedName>
        <fullName evidence="1">AMP-dependent synthetase/ligase domain-containing protein</fullName>
    </recommendedName>
</protein>
<proteinExistence type="predicted"/>
<dbReference type="Gene3D" id="3.40.50.12780">
    <property type="entry name" value="N-terminal domain of ligase-like"/>
    <property type="match status" value="1"/>
</dbReference>